<feature type="transmembrane region" description="Helical" evidence="8">
    <location>
        <begin position="172"/>
        <end position="194"/>
    </location>
</feature>
<evidence type="ECO:0000256" key="5">
    <source>
        <dbReference type="ARBA" id="ARBA00022692"/>
    </source>
</evidence>
<keyword evidence="5 8" id="KW-0812">Transmembrane</keyword>
<evidence type="ECO:0000313" key="9">
    <source>
        <dbReference type="EMBL" id="REI42485.1"/>
    </source>
</evidence>
<dbReference type="RefSeq" id="WP_114641526.1">
    <property type="nucleotide sequence ID" value="NZ_JAACIO010000004.1"/>
</dbReference>
<evidence type="ECO:0000256" key="7">
    <source>
        <dbReference type="ARBA" id="ARBA00023136"/>
    </source>
</evidence>
<evidence type="ECO:0000313" key="10">
    <source>
        <dbReference type="Proteomes" id="UP000263486"/>
    </source>
</evidence>
<dbReference type="InterPro" id="IPR026046">
    <property type="entry name" value="UBIAD1"/>
</dbReference>
<evidence type="ECO:0000256" key="3">
    <source>
        <dbReference type="ARBA" id="ARBA00022428"/>
    </source>
</evidence>
<feature type="transmembrane region" description="Helical" evidence="8">
    <location>
        <begin position="147"/>
        <end position="166"/>
    </location>
</feature>
<dbReference type="InterPro" id="IPR044878">
    <property type="entry name" value="UbiA_sf"/>
</dbReference>
<proteinExistence type="predicted"/>
<gene>
    <name evidence="9" type="ORF">DYH56_03770</name>
</gene>
<sequence length="302" mass="34035">MTKKQLFTILEPKTWSASIIPVLIGTLYSTYRVGNFRLDLFIAVLFSAVGVQCFANVINDYSDYISGLDTRETVYDREGSILVFDDISLIQVKKLMACLVICTLFPAVYLIFHRGLVVAVIGIIGFLVAYLYSAGPLPISKTFLGELFSGLTMGGLITWLAYYVQAGYIDENIILISIPLIIYIGSILLTNGICDIEKDQGTRVTIPILMGRERSIDILKFAYIMMYVFVFLSIVLKSLPVSMFLIFLSIPLVVKKLKFIAVENITLKNRSKIMENSVLSGIIFFFFYIIIILGEILRREFL</sequence>
<dbReference type="Pfam" id="PF01040">
    <property type="entry name" value="UbiA"/>
    <property type="match status" value="1"/>
</dbReference>
<dbReference type="Proteomes" id="UP000263486">
    <property type="component" value="Unassembled WGS sequence"/>
</dbReference>
<protein>
    <submittedName>
        <fullName evidence="9">Prenyltransferase</fullName>
    </submittedName>
</protein>
<evidence type="ECO:0000256" key="8">
    <source>
        <dbReference type="SAM" id="Phobius"/>
    </source>
</evidence>
<evidence type="ECO:0000256" key="6">
    <source>
        <dbReference type="ARBA" id="ARBA00022989"/>
    </source>
</evidence>
<dbReference type="InterPro" id="IPR000537">
    <property type="entry name" value="UbiA_prenyltransferase"/>
</dbReference>
<feature type="transmembrane region" description="Helical" evidence="8">
    <location>
        <begin position="278"/>
        <end position="297"/>
    </location>
</feature>
<keyword evidence="6 8" id="KW-1133">Transmembrane helix</keyword>
<feature type="transmembrane region" description="Helical" evidence="8">
    <location>
        <begin position="95"/>
        <end position="112"/>
    </location>
</feature>
<evidence type="ECO:0000256" key="2">
    <source>
        <dbReference type="ARBA" id="ARBA00004863"/>
    </source>
</evidence>
<name>A0ABX9KJG6_9FUSO</name>
<feature type="transmembrane region" description="Helical" evidence="8">
    <location>
        <begin position="40"/>
        <end position="58"/>
    </location>
</feature>
<dbReference type="PIRSF" id="PIRSF005355">
    <property type="entry name" value="UBIAD1"/>
    <property type="match status" value="1"/>
</dbReference>
<evidence type="ECO:0000256" key="4">
    <source>
        <dbReference type="ARBA" id="ARBA00022679"/>
    </source>
</evidence>
<dbReference type="CDD" id="cd13962">
    <property type="entry name" value="PT_UbiA_UBIAD1"/>
    <property type="match status" value="1"/>
</dbReference>
<feature type="transmembrane region" description="Helical" evidence="8">
    <location>
        <begin position="118"/>
        <end position="135"/>
    </location>
</feature>
<evidence type="ECO:0000256" key="1">
    <source>
        <dbReference type="ARBA" id="ARBA00004141"/>
    </source>
</evidence>
<comment type="pathway">
    <text evidence="2">Quinol/quinone metabolism; menaquinone biosynthesis.</text>
</comment>
<reference evidence="9 10" key="1">
    <citation type="submission" date="2018-08" db="EMBL/GenBank/DDBJ databases">
        <title>Draft genome sequence of Psychrilyobacter sp. strain SD5 isolated from Black Sea water.</title>
        <authorList>
            <person name="Yadav S."/>
            <person name="Villanueva L."/>
            <person name="Damste J.S.S."/>
        </authorList>
    </citation>
    <scope>NUCLEOTIDE SEQUENCE [LARGE SCALE GENOMIC DNA]</scope>
    <source>
        <strain evidence="9 10">SD5</strain>
    </source>
</reference>
<keyword evidence="4" id="KW-0808">Transferase</keyword>
<comment type="subcellular location">
    <subcellularLocation>
        <location evidence="1">Membrane</location>
        <topology evidence="1">Multi-pass membrane protein</topology>
    </subcellularLocation>
</comment>
<dbReference type="PANTHER" id="PTHR13929">
    <property type="entry name" value="1,4-DIHYDROXY-2-NAPHTHOATE OCTAPRENYLTRANSFERASE"/>
    <property type="match status" value="1"/>
</dbReference>
<organism evidence="9 10">
    <name type="scientific">Psychrilyobacter piezotolerans</name>
    <dbReference type="NCBI Taxonomy" id="2293438"/>
    <lineage>
        <taxon>Bacteria</taxon>
        <taxon>Fusobacteriati</taxon>
        <taxon>Fusobacteriota</taxon>
        <taxon>Fusobacteriia</taxon>
        <taxon>Fusobacteriales</taxon>
        <taxon>Fusobacteriaceae</taxon>
        <taxon>Psychrilyobacter</taxon>
    </lineage>
</organism>
<dbReference type="Gene3D" id="1.10.357.140">
    <property type="entry name" value="UbiA prenyltransferase"/>
    <property type="match status" value="1"/>
</dbReference>
<dbReference type="PANTHER" id="PTHR13929:SF0">
    <property type="entry name" value="UBIA PRENYLTRANSFERASE DOMAIN-CONTAINING PROTEIN 1"/>
    <property type="match status" value="1"/>
</dbReference>
<keyword evidence="7 8" id="KW-0472">Membrane</keyword>
<dbReference type="EMBL" id="QUAJ01000004">
    <property type="protein sequence ID" value="REI42485.1"/>
    <property type="molecule type" value="Genomic_DNA"/>
</dbReference>
<keyword evidence="3" id="KW-0474">Menaquinone biosynthesis</keyword>
<comment type="caution">
    <text evidence="9">The sequence shown here is derived from an EMBL/GenBank/DDBJ whole genome shotgun (WGS) entry which is preliminary data.</text>
</comment>
<keyword evidence="10" id="KW-1185">Reference proteome</keyword>
<accession>A0ABX9KJG6</accession>